<name>U4LUK7_PYROM</name>
<evidence type="ECO:0000313" key="2">
    <source>
        <dbReference type="Proteomes" id="UP000018144"/>
    </source>
</evidence>
<gene>
    <name evidence="1" type="ORF">PCON_11384</name>
</gene>
<organism evidence="1 2">
    <name type="scientific">Pyronema omphalodes (strain CBS 100304)</name>
    <name type="common">Pyronema confluens</name>
    <dbReference type="NCBI Taxonomy" id="1076935"/>
    <lineage>
        <taxon>Eukaryota</taxon>
        <taxon>Fungi</taxon>
        <taxon>Dikarya</taxon>
        <taxon>Ascomycota</taxon>
        <taxon>Pezizomycotina</taxon>
        <taxon>Pezizomycetes</taxon>
        <taxon>Pezizales</taxon>
        <taxon>Pyronemataceae</taxon>
        <taxon>Pyronema</taxon>
    </lineage>
</organism>
<dbReference type="Proteomes" id="UP000018144">
    <property type="component" value="Unassembled WGS sequence"/>
</dbReference>
<sequence length="71" mass="7886">MNDRWTMALRYIQAPGHSNGVINCEWDPKTVLHCTTAIPEPRPDFSATAAFVSRFLSQEEAALLDLASSHV</sequence>
<reference evidence="1 2" key="1">
    <citation type="journal article" date="2013" name="PLoS Genet.">
        <title>The genome and development-dependent transcriptomes of Pyronema confluens: a window into fungal evolution.</title>
        <authorList>
            <person name="Traeger S."/>
            <person name="Altegoer F."/>
            <person name="Freitag M."/>
            <person name="Gabaldon T."/>
            <person name="Kempken F."/>
            <person name="Kumar A."/>
            <person name="Marcet-Houben M."/>
            <person name="Poggeler S."/>
            <person name="Stajich J.E."/>
            <person name="Nowrousian M."/>
        </authorList>
    </citation>
    <scope>NUCLEOTIDE SEQUENCE [LARGE SCALE GENOMIC DNA]</scope>
    <source>
        <strain evidence="2">CBS 100304</strain>
        <tissue evidence="1">Vegetative mycelium</tissue>
    </source>
</reference>
<evidence type="ECO:0000313" key="1">
    <source>
        <dbReference type="EMBL" id="CCX31746.1"/>
    </source>
</evidence>
<dbReference type="EMBL" id="HF935644">
    <property type="protein sequence ID" value="CCX31746.1"/>
    <property type="molecule type" value="Genomic_DNA"/>
</dbReference>
<dbReference type="AlphaFoldDB" id="U4LUK7"/>
<accession>U4LUK7</accession>
<keyword evidence="2" id="KW-1185">Reference proteome</keyword>
<proteinExistence type="predicted"/>
<protein>
    <submittedName>
        <fullName evidence="1">Uncharacterized protein</fullName>
    </submittedName>
</protein>